<dbReference type="Gene3D" id="1.10.390.30">
    <property type="entry name" value="Peptidase M60, enhancin-like domain 3"/>
    <property type="match status" value="1"/>
</dbReference>
<keyword evidence="4" id="KW-1185">Reference proteome</keyword>
<evidence type="ECO:0000256" key="1">
    <source>
        <dbReference type="SAM" id="MobiDB-lite"/>
    </source>
</evidence>
<reference evidence="4" key="1">
    <citation type="journal article" date="2019" name="Int. J. Syst. Evol. Microbiol.">
        <title>The Global Catalogue of Microorganisms (GCM) 10K type strain sequencing project: providing services to taxonomists for standard genome sequencing and annotation.</title>
        <authorList>
            <consortium name="The Broad Institute Genomics Platform"/>
            <consortium name="The Broad Institute Genome Sequencing Center for Infectious Disease"/>
            <person name="Wu L."/>
            <person name="Ma J."/>
        </authorList>
    </citation>
    <scope>NUCLEOTIDE SEQUENCE [LARGE SCALE GENOMIC DNA]</scope>
    <source>
        <strain evidence="4">SYNS20</strain>
    </source>
</reference>
<dbReference type="PANTHER" id="PTHR15730">
    <property type="entry name" value="EXPERIMENTAL AUTOIMMUNE PROSTATITIS ANTIGEN 2-RELATED"/>
    <property type="match status" value="1"/>
</dbReference>
<dbReference type="Gene3D" id="2.60.120.1250">
    <property type="entry name" value="Peptidase M60, enhancin-like domain 1"/>
    <property type="match status" value="1"/>
</dbReference>
<feature type="region of interest" description="Disordered" evidence="1">
    <location>
        <begin position="1"/>
        <end position="31"/>
    </location>
</feature>
<protein>
    <submittedName>
        <fullName evidence="3">M60 family metallopeptidase</fullName>
    </submittedName>
</protein>
<proteinExistence type="predicted"/>
<sequence>MPIPAPVQAPPPPPPSGGDLREQHRPTPVRRTTGALLGGAAALLVTAAAPLPPGPDPKSEVHTEINQAYEPAKVMVPGQKFTVAYNFFHTGPGTADKIVAEARLPAGLTLLHPGGGPCREPEENHLRCEFTDPGQPGKDLFAYAVPSFQVDKDVLTKGGKDVALSADLTISSWRDGAVSDSSNLRRTMRIKPAPVYPAPTDPSVFPQSRTATWHPLPSAKAEQERLGRWHKWPEYRPTGFHLNAGQDLTVDVRQTEPGDPLPQLVIGNHALIDTTEPGTDLPEPRTYDLKPGKNTINDYRGGPVNYRYVDDRPNPQEHPVTVTLGEEAHPMPYYELGRTTGKQWRAMLAAATSPYAQLASKRVHLTVKSETAREHATADQDELLRTYDTLSEAEDAISNVGGRDPGAAAASQLPQQIVEFRTGGTANAADHRVAWPTDWGSGELLTADGLKKSWGLWHELGHQRQMAKWTWRAMQEQTVNIYSLAADRRLPGTQSAHATPAEWKLALEYLELPDAERDFDAAGGGTMQGSKYHFGRFAMFEQLRVLFGDDFYQRLHAAARPATMAAAGDDAARKRFFMVEASRAAGRDLTAYFTAWGLRPDGAAKQAIASLGLPQAEARLARTNPYAKGGM</sequence>
<dbReference type="RefSeq" id="WP_381837338.1">
    <property type="nucleotide sequence ID" value="NZ_JBHTCF010000018.1"/>
</dbReference>
<dbReference type="Pfam" id="PF17291">
    <property type="entry name" value="M60-like_N"/>
    <property type="match status" value="1"/>
</dbReference>
<accession>A0ABW2JTD3</accession>
<dbReference type="InterPro" id="IPR031161">
    <property type="entry name" value="Peptidase_M60_dom"/>
</dbReference>
<name>A0ABW2JTD3_9ACTN</name>
<organism evidence="3 4">
    <name type="scientific">Streptomyces monticola</name>
    <dbReference type="NCBI Taxonomy" id="2666263"/>
    <lineage>
        <taxon>Bacteria</taxon>
        <taxon>Bacillati</taxon>
        <taxon>Actinomycetota</taxon>
        <taxon>Actinomycetes</taxon>
        <taxon>Kitasatosporales</taxon>
        <taxon>Streptomycetaceae</taxon>
        <taxon>Streptomyces</taxon>
    </lineage>
</organism>
<dbReference type="Gene3D" id="3.40.390.80">
    <property type="entry name" value="Peptidase M60, enhancin-like domain 2"/>
    <property type="match status" value="1"/>
</dbReference>
<evidence type="ECO:0000313" key="4">
    <source>
        <dbReference type="Proteomes" id="UP001596523"/>
    </source>
</evidence>
<dbReference type="InterPro" id="IPR042279">
    <property type="entry name" value="Pep_M60_3"/>
</dbReference>
<evidence type="ECO:0000313" key="3">
    <source>
        <dbReference type="EMBL" id="MFC7308909.1"/>
    </source>
</evidence>
<dbReference type="Pfam" id="PF13402">
    <property type="entry name" value="Peptidase_M60"/>
    <property type="match status" value="1"/>
</dbReference>
<evidence type="ECO:0000259" key="2">
    <source>
        <dbReference type="PROSITE" id="PS51723"/>
    </source>
</evidence>
<dbReference type="InterPro" id="IPR051244">
    <property type="entry name" value="TCAF"/>
</dbReference>
<feature type="compositionally biased region" description="Pro residues" evidence="1">
    <location>
        <begin position="1"/>
        <end position="16"/>
    </location>
</feature>
<dbReference type="EMBL" id="JBHTCF010000018">
    <property type="protein sequence ID" value="MFC7308909.1"/>
    <property type="molecule type" value="Genomic_DNA"/>
</dbReference>
<feature type="domain" description="Peptidase M60" evidence="2">
    <location>
        <begin position="233"/>
        <end position="548"/>
    </location>
</feature>
<dbReference type="InterPro" id="IPR035423">
    <property type="entry name" value="M60-like_N"/>
</dbReference>
<dbReference type="Proteomes" id="UP001596523">
    <property type="component" value="Unassembled WGS sequence"/>
</dbReference>
<gene>
    <name evidence="3" type="ORF">ACFQVC_32445</name>
</gene>
<dbReference type="PROSITE" id="PS51723">
    <property type="entry name" value="PEPTIDASE_M60"/>
    <property type="match status" value="1"/>
</dbReference>
<dbReference type="PANTHER" id="PTHR15730:SF5">
    <property type="entry name" value="SI:CH211-210B2.2-RELATED"/>
    <property type="match status" value="1"/>
</dbReference>
<comment type="caution">
    <text evidence="3">The sequence shown here is derived from an EMBL/GenBank/DDBJ whole genome shotgun (WGS) entry which is preliminary data.</text>
</comment>
<dbReference type="SMART" id="SM01276">
    <property type="entry name" value="M60-like"/>
    <property type="match status" value="1"/>
</dbReference>